<dbReference type="RefSeq" id="WP_220749151.1">
    <property type="nucleotide sequence ID" value="NZ_BPFH01000004.1"/>
</dbReference>
<evidence type="ECO:0000313" key="2">
    <source>
        <dbReference type="EMBL" id="GIT95644.1"/>
    </source>
</evidence>
<comment type="caution">
    <text evidence="2">The sequence shown here is derived from an EMBL/GenBank/DDBJ whole genome shotgun (WGS) entry which is preliminary data.</text>
</comment>
<organism evidence="2 3">
    <name type="scientific">Jannaschia pagri</name>
    <dbReference type="NCBI Taxonomy" id="2829797"/>
    <lineage>
        <taxon>Bacteria</taxon>
        <taxon>Pseudomonadati</taxon>
        <taxon>Pseudomonadota</taxon>
        <taxon>Alphaproteobacteria</taxon>
        <taxon>Rhodobacterales</taxon>
        <taxon>Roseobacteraceae</taxon>
        <taxon>Jannaschia</taxon>
    </lineage>
</organism>
<keyword evidence="1" id="KW-0732">Signal</keyword>
<dbReference type="EMBL" id="BPFH01000004">
    <property type="protein sequence ID" value="GIT95644.1"/>
    <property type="molecule type" value="Genomic_DNA"/>
</dbReference>
<name>A0ABQ4NMN1_9RHOB</name>
<evidence type="ECO:0000313" key="3">
    <source>
        <dbReference type="Proteomes" id="UP000786693"/>
    </source>
</evidence>
<evidence type="ECO:0000256" key="1">
    <source>
        <dbReference type="SAM" id="SignalP"/>
    </source>
</evidence>
<protein>
    <submittedName>
        <fullName evidence="2">Uncharacterized protein</fullName>
    </submittedName>
</protein>
<proteinExistence type="predicted"/>
<sequence length="83" mass="8459">MKTPIALAVSLVVAVPAAAADLRIIVQSTKPPVILQGNETLSEASAVDMVLTPLGDSGFAFTNAAGQIVVKVPEGRSVDISTE</sequence>
<gene>
    <name evidence="2" type="ORF">JANAI62_22670</name>
</gene>
<feature type="chain" id="PRO_5045315712" evidence="1">
    <location>
        <begin position="20"/>
        <end position="83"/>
    </location>
</feature>
<feature type="signal peptide" evidence="1">
    <location>
        <begin position="1"/>
        <end position="19"/>
    </location>
</feature>
<dbReference type="Proteomes" id="UP000786693">
    <property type="component" value="Unassembled WGS sequence"/>
</dbReference>
<keyword evidence="3" id="KW-1185">Reference proteome</keyword>
<accession>A0ABQ4NMN1</accession>
<reference evidence="2 3" key="1">
    <citation type="submission" date="2021-05" db="EMBL/GenBank/DDBJ databases">
        <title>Bacteria Genome sequencing.</title>
        <authorList>
            <person name="Takabe Y."/>
            <person name="Nakajima Y."/>
            <person name="Suzuki S."/>
            <person name="Shiozaki T."/>
        </authorList>
    </citation>
    <scope>NUCLEOTIDE SEQUENCE [LARGE SCALE GENOMIC DNA]</scope>
    <source>
        <strain evidence="2 3">AI_62</strain>
    </source>
</reference>